<evidence type="ECO:0000313" key="2">
    <source>
        <dbReference type="Proteomes" id="UP000811609"/>
    </source>
</evidence>
<name>A0A8T1N900_CARIL</name>
<dbReference type="AlphaFoldDB" id="A0A8T1N900"/>
<proteinExistence type="predicted"/>
<dbReference type="EMBL" id="CM031823">
    <property type="protein sequence ID" value="KAG6626482.1"/>
    <property type="molecule type" value="Genomic_DNA"/>
</dbReference>
<evidence type="ECO:0000313" key="1">
    <source>
        <dbReference type="EMBL" id="KAG6626482.1"/>
    </source>
</evidence>
<protein>
    <submittedName>
        <fullName evidence="1">Uncharacterized protein</fullName>
    </submittedName>
</protein>
<organism evidence="1 2">
    <name type="scientific">Carya illinoinensis</name>
    <name type="common">Pecan</name>
    <dbReference type="NCBI Taxonomy" id="32201"/>
    <lineage>
        <taxon>Eukaryota</taxon>
        <taxon>Viridiplantae</taxon>
        <taxon>Streptophyta</taxon>
        <taxon>Embryophyta</taxon>
        <taxon>Tracheophyta</taxon>
        <taxon>Spermatophyta</taxon>
        <taxon>Magnoliopsida</taxon>
        <taxon>eudicotyledons</taxon>
        <taxon>Gunneridae</taxon>
        <taxon>Pentapetalae</taxon>
        <taxon>rosids</taxon>
        <taxon>fabids</taxon>
        <taxon>Fagales</taxon>
        <taxon>Juglandaceae</taxon>
        <taxon>Carya</taxon>
    </lineage>
</organism>
<gene>
    <name evidence="1" type="ORF">CIPAW_15G051800</name>
</gene>
<comment type="caution">
    <text evidence="1">The sequence shown here is derived from an EMBL/GenBank/DDBJ whole genome shotgun (WGS) entry which is preliminary data.</text>
</comment>
<accession>A0A8T1N900</accession>
<keyword evidence="2" id="KW-1185">Reference proteome</keyword>
<reference evidence="1" key="1">
    <citation type="submission" date="2020-12" db="EMBL/GenBank/DDBJ databases">
        <title>WGS assembly of Carya illinoinensis cv. Pawnee.</title>
        <authorList>
            <person name="Platts A."/>
            <person name="Shu S."/>
            <person name="Wright S."/>
            <person name="Barry K."/>
            <person name="Edger P."/>
            <person name="Pires J.C."/>
            <person name="Schmutz J."/>
        </authorList>
    </citation>
    <scope>NUCLEOTIDE SEQUENCE</scope>
    <source>
        <tissue evidence="1">Leaf</tissue>
    </source>
</reference>
<dbReference type="Proteomes" id="UP000811609">
    <property type="component" value="Chromosome 15"/>
</dbReference>
<sequence length="110" mass="12599">MYKPLGLSENVKYHKTASISLQNYHLSYSKIINCDSVEICSPEYERNRECITSNSNYSLLCSGSFLRIKCQQSLLPDLPTNPILQGIVVGAIYVRPTNWIWVAMQRWLAI</sequence>